<feature type="region of interest" description="Disordered" evidence="1">
    <location>
        <begin position="1"/>
        <end position="71"/>
    </location>
</feature>
<sequence>MYQSLDQETPNQRTHASTYEDDRDDQDDQRDELGGGRRREHQRSRSGSLSSISSATYGPQTTELQPAGSVRRNSPRLGLLQKASIATSLVVSVTTVVFLSWLWWADGNDSAWRGWALESNRLQLSITITSVIIRAAAGTLSASAVAMVASLAIERRGVRLHAVAQVSMARFASGGSIPLALLALQNSVSEPLMRILLACLVLTTLGTQFTSTLLLADLSQSTLISFPKEIRSAYRVMVPKTTPSEDLNDVAFKHQDAARNYWQQKPRISETFAEYLKNTSLEAEGIDDTGITVRAFLPLESRDEREALRDFRGKARVFDSRVTCARPMITNVHMRSPGLDTDVVSICGNVRVDAPIANQPTVVDPDMQTAVRFKCPLPVFTPLNRSVWQTCRLDTSYNWTNVDKSLGRGNLFPGNNYTAETELVWDVGQFMAPLFEHYQTTPTRYDHMHIVASRPQDLQVAEEPTYNLTMGRWLYDTAAVRRQLGATKKQTPPGDRDVMSIIADDMEKSIFEAAHATRNRADEDIWEDLWFLTSTRSYVVDFCPTTWCRSTNEQVDVIYADLFNTIINDTDSPARALQAVNFMMARMAYYDMLPSFTPERNETATIRTMQPTVVPTRRRGYWAVMGILGAFHILFVVICVLFTTTNFSLPDNAWHTIAQMSESAEISGILSRAKVMTDSEVKATSKESQDDEEDRFVVRNGAFVRASFLSDAAAEDPENLSNASRIHRRFMVGRGLDK</sequence>
<protein>
    <submittedName>
        <fullName evidence="3">Uncharacterized protein</fullName>
    </submittedName>
</protein>
<feature type="compositionally biased region" description="Acidic residues" evidence="1">
    <location>
        <begin position="19"/>
        <end position="30"/>
    </location>
</feature>
<feature type="transmembrane region" description="Helical" evidence="2">
    <location>
        <begin position="83"/>
        <end position="104"/>
    </location>
</feature>
<feature type="compositionally biased region" description="Polar residues" evidence="1">
    <location>
        <begin position="1"/>
        <end position="17"/>
    </location>
</feature>
<feature type="transmembrane region" description="Helical" evidence="2">
    <location>
        <begin position="160"/>
        <end position="183"/>
    </location>
</feature>
<keyword evidence="2" id="KW-0472">Membrane</keyword>
<dbReference type="EMBL" id="JAQOWY010000841">
    <property type="protein sequence ID" value="KAK1838381.1"/>
    <property type="molecule type" value="Genomic_DNA"/>
</dbReference>
<feature type="transmembrane region" description="Helical" evidence="2">
    <location>
        <begin position="621"/>
        <end position="643"/>
    </location>
</feature>
<keyword evidence="2" id="KW-1133">Transmembrane helix</keyword>
<feature type="transmembrane region" description="Helical" evidence="2">
    <location>
        <begin position="124"/>
        <end position="153"/>
    </location>
</feature>
<name>A0AAD9EAW8_9PEZI</name>
<evidence type="ECO:0000256" key="2">
    <source>
        <dbReference type="SAM" id="Phobius"/>
    </source>
</evidence>
<comment type="caution">
    <text evidence="3">The sequence shown here is derived from an EMBL/GenBank/DDBJ whole genome shotgun (WGS) entry which is preliminary data.</text>
</comment>
<feature type="compositionally biased region" description="Polar residues" evidence="1">
    <location>
        <begin position="55"/>
        <end position="64"/>
    </location>
</feature>
<organism evidence="3 4">
    <name type="scientific">Colletotrichum chrysophilum</name>
    <dbReference type="NCBI Taxonomy" id="1836956"/>
    <lineage>
        <taxon>Eukaryota</taxon>
        <taxon>Fungi</taxon>
        <taxon>Dikarya</taxon>
        <taxon>Ascomycota</taxon>
        <taxon>Pezizomycotina</taxon>
        <taxon>Sordariomycetes</taxon>
        <taxon>Hypocreomycetidae</taxon>
        <taxon>Glomerellales</taxon>
        <taxon>Glomerellaceae</taxon>
        <taxon>Colletotrichum</taxon>
        <taxon>Colletotrichum gloeosporioides species complex</taxon>
    </lineage>
</organism>
<evidence type="ECO:0000256" key="1">
    <source>
        <dbReference type="SAM" id="MobiDB-lite"/>
    </source>
</evidence>
<keyword evidence="4" id="KW-1185">Reference proteome</keyword>
<evidence type="ECO:0000313" key="3">
    <source>
        <dbReference type="EMBL" id="KAK1838381.1"/>
    </source>
</evidence>
<gene>
    <name evidence="3" type="ORF">CCHR01_18997</name>
</gene>
<feature type="compositionally biased region" description="Low complexity" evidence="1">
    <location>
        <begin position="45"/>
        <end position="54"/>
    </location>
</feature>
<proteinExistence type="predicted"/>
<evidence type="ECO:0000313" key="4">
    <source>
        <dbReference type="Proteomes" id="UP001243330"/>
    </source>
</evidence>
<dbReference type="AlphaFoldDB" id="A0AAD9EAW8"/>
<reference evidence="3" key="1">
    <citation type="submission" date="2023-01" db="EMBL/GenBank/DDBJ databases">
        <title>Colletotrichum chrysophilum M932 genome sequence.</title>
        <authorList>
            <person name="Baroncelli R."/>
        </authorList>
    </citation>
    <scope>NUCLEOTIDE SEQUENCE</scope>
    <source>
        <strain evidence="3">M932</strain>
    </source>
</reference>
<keyword evidence="2" id="KW-0812">Transmembrane</keyword>
<dbReference type="Proteomes" id="UP001243330">
    <property type="component" value="Unassembled WGS sequence"/>
</dbReference>
<accession>A0AAD9EAW8</accession>